<keyword evidence="4" id="KW-1185">Reference proteome</keyword>
<evidence type="ECO:0000313" key="4">
    <source>
        <dbReference type="Proteomes" id="UP000219356"/>
    </source>
</evidence>
<gene>
    <name evidence="3" type="ORF">SAMN05421503_0234</name>
</gene>
<keyword evidence="1" id="KW-1133">Transmembrane helix</keyword>
<keyword evidence="1" id="KW-0472">Membrane</keyword>
<keyword evidence="1" id="KW-0812">Transmembrane</keyword>
<organism evidence="3 4">
    <name type="scientific">Terribacillus aidingensis</name>
    <dbReference type="NCBI Taxonomy" id="586416"/>
    <lineage>
        <taxon>Bacteria</taxon>
        <taxon>Bacillati</taxon>
        <taxon>Bacillota</taxon>
        <taxon>Bacilli</taxon>
        <taxon>Bacillales</taxon>
        <taxon>Bacillaceae</taxon>
        <taxon>Terribacillus</taxon>
    </lineage>
</organism>
<dbReference type="PANTHER" id="PTHR34582:SF6">
    <property type="entry name" value="UPF0702 TRANSMEMBRANE PROTEIN YCAP"/>
    <property type="match status" value="1"/>
</dbReference>
<dbReference type="InterPro" id="IPR048454">
    <property type="entry name" value="YetF_N"/>
</dbReference>
<evidence type="ECO:0000313" key="3">
    <source>
        <dbReference type="EMBL" id="SNZ02936.1"/>
    </source>
</evidence>
<feature type="transmembrane region" description="Helical" evidence="1">
    <location>
        <begin position="125"/>
        <end position="142"/>
    </location>
</feature>
<dbReference type="AlphaFoldDB" id="A0A285N4M3"/>
<accession>A0A285N4M3</accession>
<name>A0A285N4M3_9BACI</name>
<dbReference type="RefSeq" id="WP_097038467.1">
    <property type="nucleotide sequence ID" value="NZ_OBEK01000001.1"/>
</dbReference>
<evidence type="ECO:0000256" key="1">
    <source>
        <dbReference type="SAM" id="Phobius"/>
    </source>
</evidence>
<dbReference type="EMBL" id="OBEK01000001">
    <property type="protein sequence ID" value="SNZ02936.1"/>
    <property type="molecule type" value="Genomic_DNA"/>
</dbReference>
<feature type="transmembrane region" description="Helical" evidence="1">
    <location>
        <begin position="41"/>
        <end position="58"/>
    </location>
</feature>
<evidence type="ECO:0000259" key="2">
    <source>
        <dbReference type="Pfam" id="PF20730"/>
    </source>
</evidence>
<feature type="transmembrane region" description="Helical" evidence="1">
    <location>
        <begin position="12"/>
        <end position="29"/>
    </location>
</feature>
<dbReference type="PANTHER" id="PTHR34582">
    <property type="entry name" value="UPF0702 TRANSMEMBRANE PROTEIN YCAP"/>
    <property type="match status" value="1"/>
</dbReference>
<sequence length="144" mass="16382">MLFNNWQAIERTVVVGILAYIGLVLFLRVSGKRTLSKMNSFDFIVTIALGSTPATILLTKKVALAEELTAFMVLIGMQYLMTFLSVRSAVFKRIIKAEPEMLYYNGDFIREAMKRSECEFVKKKTSLMSGGFVYVFVFFLFTTP</sequence>
<dbReference type="Proteomes" id="UP000219356">
    <property type="component" value="Unassembled WGS sequence"/>
</dbReference>
<feature type="domain" description="YetF-like N-terminal transmembrane" evidence="2">
    <location>
        <begin position="17"/>
        <end position="84"/>
    </location>
</feature>
<dbReference type="Pfam" id="PF20730">
    <property type="entry name" value="YetF_N"/>
    <property type="match status" value="1"/>
</dbReference>
<feature type="transmembrane region" description="Helical" evidence="1">
    <location>
        <begin position="70"/>
        <end position="91"/>
    </location>
</feature>
<proteinExistence type="predicted"/>
<reference evidence="4" key="1">
    <citation type="submission" date="2017-09" db="EMBL/GenBank/DDBJ databases">
        <authorList>
            <person name="Varghese N."/>
            <person name="Submissions S."/>
        </authorList>
    </citation>
    <scope>NUCLEOTIDE SEQUENCE [LARGE SCALE GENOMIC DNA]</scope>
    <source>
        <strain evidence="4">CGMCC 1.8913</strain>
    </source>
</reference>
<dbReference type="OrthoDB" id="9793799at2"/>
<protein>
    <recommendedName>
        <fullName evidence="2">YetF-like N-terminal transmembrane domain-containing protein</fullName>
    </recommendedName>
</protein>